<organism evidence="1 2">
    <name type="scientific">Coemansia aciculifera</name>
    <dbReference type="NCBI Taxonomy" id="417176"/>
    <lineage>
        <taxon>Eukaryota</taxon>
        <taxon>Fungi</taxon>
        <taxon>Fungi incertae sedis</taxon>
        <taxon>Zoopagomycota</taxon>
        <taxon>Kickxellomycotina</taxon>
        <taxon>Kickxellomycetes</taxon>
        <taxon>Kickxellales</taxon>
        <taxon>Kickxellaceae</taxon>
        <taxon>Coemansia</taxon>
    </lineage>
</organism>
<evidence type="ECO:0000313" key="1">
    <source>
        <dbReference type="EMBL" id="KAJ2893182.1"/>
    </source>
</evidence>
<dbReference type="Proteomes" id="UP001139981">
    <property type="component" value="Unassembled WGS sequence"/>
</dbReference>
<evidence type="ECO:0000313" key="2">
    <source>
        <dbReference type="Proteomes" id="UP001139981"/>
    </source>
</evidence>
<keyword evidence="2" id="KW-1185">Reference proteome</keyword>
<dbReference type="EMBL" id="JANBVB010000588">
    <property type="protein sequence ID" value="KAJ2893182.1"/>
    <property type="molecule type" value="Genomic_DNA"/>
</dbReference>
<feature type="non-terminal residue" evidence="1">
    <location>
        <position position="322"/>
    </location>
</feature>
<comment type="caution">
    <text evidence="1">The sequence shown here is derived from an EMBL/GenBank/DDBJ whole genome shotgun (WGS) entry which is preliminary data.</text>
</comment>
<sequence>MHAPPSSSLAEQVAAQLLAAADKHSLGLDTTIYADEVVLQSINASVPGGILGLLGGSAASGKPRARSIKQLDSPPSILPDGTHALFLLGSASWSATAWPRISQILQQGSFTQCTLCVSTSERLWHDVEAAFPNHSVSLTSSGVSKALLELLRRGQHAESEYLEPAAVQVHVLPLIPVACLHGDFFVLPDLHDVFPLSGSDAGRSSGAGHHGASMLDRVSLDIVSLLHGLGLEGSFYSLGDMAKRISRKCTGLTQRSKGHGDRATVVIVDRTLDLVAPMHHGSHLLDQLFRAMPETAAVGNSMRSLTRQSLLAVLREDEHAAM</sequence>
<name>A0ACC1M3T1_9FUNG</name>
<proteinExistence type="predicted"/>
<protein>
    <submittedName>
        <fullName evidence="1">Uncharacterized protein</fullName>
    </submittedName>
</protein>
<accession>A0ACC1M3T1</accession>
<reference evidence="1" key="1">
    <citation type="submission" date="2022-07" db="EMBL/GenBank/DDBJ databases">
        <title>Phylogenomic reconstructions and comparative analyses of Kickxellomycotina fungi.</title>
        <authorList>
            <person name="Reynolds N.K."/>
            <person name="Stajich J.E."/>
            <person name="Barry K."/>
            <person name="Grigoriev I.V."/>
            <person name="Crous P."/>
            <person name="Smith M.E."/>
        </authorList>
    </citation>
    <scope>NUCLEOTIDE SEQUENCE</scope>
    <source>
        <strain evidence="1">CBS 190363</strain>
    </source>
</reference>
<gene>
    <name evidence="1" type="ORF">IWW38_002950</name>
</gene>